<proteinExistence type="predicted"/>
<feature type="repeat" description="RCC1" evidence="2">
    <location>
        <begin position="48"/>
        <end position="103"/>
    </location>
</feature>
<dbReference type="PROSITE" id="PS00626">
    <property type="entry name" value="RCC1_2"/>
    <property type="match status" value="3"/>
</dbReference>
<gene>
    <name evidence="5" type="ORF">CAOG_006560</name>
</gene>
<dbReference type="PROSITE" id="PS50097">
    <property type="entry name" value="BTB"/>
    <property type="match status" value="1"/>
</dbReference>
<feature type="domain" description="BTB" evidence="4">
    <location>
        <begin position="802"/>
        <end position="886"/>
    </location>
</feature>
<accession>A0A0D2VX66</accession>
<keyword evidence="1" id="KW-0677">Repeat</keyword>
<feature type="repeat" description="RCC1" evidence="2">
    <location>
        <begin position="544"/>
        <end position="595"/>
    </location>
</feature>
<dbReference type="Pfam" id="PF25390">
    <property type="entry name" value="WD40_RLD"/>
    <property type="match status" value="1"/>
</dbReference>
<dbReference type="RefSeq" id="XP_004345309.1">
    <property type="nucleotide sequence ID" value="XM_004345259.1"/>
</dbReference>
<dbReference type="SUPFAM" id="SSF50985">
    <property type="entry name" value="RCC1/BLIP-II"/>
    <property type="match status" value="2"/>
</dbReference>
<dbReference type="eggNOG" id="KOG1987">
    <property type="taxonomic scope" value="Eukaryota"/>
</dbReference>
<evidence type="ECO:0000256" key="3">
    <source>
        <dbReference type="SAM" id="MobiDB-lite"/>
    </source>
</evidence>
<dbReference type="EMBL" id="KE346370">
    <property type="protein sequence ID" value="KJE96202.1"/>
    <property type="molecule type" value="Genomic_DNA"/>
</dbReference>
<feature type="compositionally biased region" description="Polar residues" evidence="3">
    <location>
        <begin position="172"/>
        <end position="203"/>
    </location>
</feature>
<sequence>MSVYTWGASYNPEVKEQLVPQVEDSLRGRRIVQVACGEQHTLALDDLGNVFAKGRRREGQLGIGDGANSLPAATSFHPIVGLQHEKVLSVACGAHHSLAVTASGAVYFWGLAHERIEHAAPELITVTARPLTERQRKMVEKSHYQYFSATSSRTAAAGSGAVLSQAERDQTRSATNPPTAVQTSDTPREQSNPAANVASQTPPATVEHPMNAAGRAALARQNGTSATTTTTTTSSVPPPPQQPTVSESRDEFHAATDSSLGTGEGESDSVSSSGFRRRIYSRPVRLRLPSARNAHLGSFVAINEHALAERADQDTSSSADNLEDIPSEQHVTAVAGGYCFSLVVDTRGRCYSIGFNDMGQLGLGHRFMQGQLQRIPVFDALFPHRQIKQVAAGVQAAAALAYSGDVWVWGCGVFGLGLGDTEDQLKPRRITNIWNVTLPDEPPLPVDLVMKAPIVQLVAGSHHFVCQDEGGAVYSFGHGEYGQQGTGDEGESGATARHGHALPHLVNFTPSATHTSTAKQAAVATQVAMIGSGSIHTFLVTVDRQLYSFGWNSAGVLGHGDRRFRVLPTHVMALEGERVLSVAGGWKHSIAVVESESATFAFDFQHLCNPPHARLRPSLSGISEFVPALNINQPDLAFVVENKPIFVHRAFVASRCRRIAAMIAMTEKYGGKDVRMEPDTAESNPEEFVRAVASTRNGDPTESVQLLQGSIEALAPLVIQVSGPRFVVFAGLCAYLYTDHVRIPTFFLRELAQLAQQYGLPRLVLLCKRQSMQHHTPAEGESAPMSTFAADMEGLVASPRFADVVIDIGKASIPAHRMILSARCPYFRALFEGALAVDSGTRVIRIAADADDGLVNDAEPEETFLNPSTVHDLLMFIYTGNRDVIGPENAADLLAASDYFMMHDLKQVCEAELIRCLAPDNVQVLQQYADAYRAMRLRHECRKVEV</sequence>
<evidence type="ECO:0000256" key="1">
    <source>
        <dbReference type="ARBA" id="ARBA00022737"/>
    </source>
</evidence>
<feature type="region of interest" description="Disordered" evidence="3">
    <location>
        <begin position="155"/>
        <end position="274"/>
    </location>
</feature>
<dbReference type="CDD" id="cd18186">
    <property type="entry name" value="BTB_POZ_ZBTB_KLHL-like"/>
    <property type="match status" value="1"/>
</dbReference>
<dbReference type="InterPro" id="IPR058923">
    <property type="entry name" value="RCC1-like_dom"/>
</dbReference>
<dbReference type="OMA" id="FKTMFEC"/>
<evidence type="ECO:0000313" key="6">
    <source>
        <dbReference type="Proteomes" id="UP000008743"/>
    </source>
</evidence>
<dbReference type="OrthoDB" id="8068875at2759"/>
<dbReference type="PhylomeDB" id="A0A0D2VX66"/>
<dbReference type="Pfam" id="PF00415">
    <property type="entry name" value="RCC1"/>
    <property type="match status" value="2"/>
</dbReference>
<feature type="repeat" description="RCC1" evidence="2">
    <location>
        <begin position="404"/>
        <end position="470"/>
    </location>
</feature>
<dbReference type="Pfam" id="PF00651">
    <property type="entry name" value="BTB"/>
    <property type="match status" value="1"/>
</dbReference>
<feature type="compositionally biased region" description="Low complexity" evidence="3">
    <location>
        <begin position="224"/>
        <end position="235"/>
    </location>
</feature>
<dbReference type="SUPFAM" id="SSF54695">
    <property type="entry name" value="POZ domain"/>
    <property type="match status" value="2"/>
</dbReference>
<dbReference type="SMART" id="SM00225">
    <property type="entry name" value="BTB"/>
    <property type="match status" value="2"/>
</dbReference>
<protein>
    <recommendedName>
        <fullName evidence="4">BTB domain-containing protein</fullName>
    </recommendedName>
</protein>
<dbReference type="InterPro" id="IPR051625">
    <property type="entry name" value="Signaling_Regulatory_Domain"/>
</dbReference>
<evidence type="ECO:0000256" key="2">
    <source>
        <dbReference type="PROSITE-ProRule" id="PRU00235"/>
    </source>
</evidence>
<dbReference type="Gene3D" id="2.130.10.30">
    <property type="entry name" value="Regulator of chromosome condensation 1/beta-lactamase-inhibitor protein II"/>
    <property type="match status" value="3"/>
</dbReference>
<dbReference type="STRING" id="595528.A0A0D2VX66"/>
<dbReference type="InterPro" id="IPR000210">
    <property type="entry name" value="BTB/POZ_dom"/>
</dbReference>
<dbReference type="PROSITE" id="PS50012">
    <property type="entry name" value="RCC1_3"/>
    <property type="match status" value="6"/>
</dbReference>
<evidence type="ECO:0000259" key="4">
    <source>
        <dbReference type="PROSITE" id="PS50097"/>
    </source>
</evidence>
<feature type="repeat" description="RCC1" evidence="2">
    <location>
        <begin position="471"/>
        <end position="543"/>
    </location>
</feature>
<dbReference type="InParanoid" id="A0A0D2VX66"/>
<dbReference type="InterPro" id="IPR011333">
    <property type="entry name" value="SKP1/BTB/POZ_sf"/>
</dbReference>
<name>A0A0D2VX66_CAPO3</name>
<feature type="repeat" description="RCC1" evidence="2">
    <location>
        <begin position="1"/>
        <end position="47"/>
    </location>
</feature>
<dbReference type="InterPro" id="IPR000408">
    <property type="entry name" value="Reg_chr_condens"/>
</dbReference>
<dbReference type="PRINTS" id="PR00633">
    <property type="entry name" value="RCCNDNSATION"/>
</dbReference>
<dbReference type="Gene3D" id="3.30.710.10">
    <property type="entry name" value="Potassium Channel Kv1.1, Chain A"/>
    <property type="match status" value="2"/>
</dbReference>
<dbReference type="PANTHER" id="PTHR22872">
    <property type="entry name" value="BTK-BINDING PROTEIN-RELATED"/>
    <property type="match status" value="1"/>
</dbReference>
<dbReference type="eggNOG" id="KOG1426">
    <property type="taxonomic scope" value="Eukaryota"/>
</dbReference>
<evidence type="ECO:0000313" key="5">
    <source>
        <dbReference type="EMBL" id="KJE96202.1"/>
    </source>
</evidence>
<dbReference type="AlphaFoldDB" id="A0A0D2VX66"/>
<feature type="repeat" description="RCC1" evidence="2">
    <location>
        <begin position="348"/>
        <end position="403"/>
    </location>
</feature>
<reference evidence="6" key="1">
    <citation type="submission" date="2011-02" db="EMBL/GenBank/DDBJ databases">
        <title>The Genome Sequence of Capsaspora owczarzaki ATCC 30864.</title>
        <authorList>
            <person name="Russ C."/>
            <person name="Cuomo C."/>
            <person name="Burger G."/>
            <person name="Gray M.W."/>
            <person name="Holland P.W.H."/>
            <person name="King N."/>
            <person name="Lang F.B.F."/>
            <person name="Roger A.J."/>
            <person name="Ruiz-Trillo I."/>
            <person name="Young S.K."/>
            <person name="Zeng Q."/>
            <person name="Gargeya S."/>
            <person name="Alvarado L."/>
            <person name="Berlin A."/>
            <person name="Chapman S.B."/>
            <person name="Chen Z."/>
            <person name="Freedman E."/>
            <person name="Gellesch M."/>
            <person name="Goldberg J."/>
            <person name="Griggs A."/>
            <person name="Gujja S."/>
            <person name="Heilman E."/>
            <person name="Heiman D."/>
            <person name="Howarth C."/>
            <person name="Mehta T."/>
            <person name="Neiman D."/>
            <person name="Pearson M."/>
            <person name="Roberts A."/>
            <person name="Saif S."/>
            <person name="Shea T."/>
            <person name="Shenoy N."/>
            <person name="Sisk P."/>
            <person name="Stolte C."/>
            <person name="Sykes S."/>
            <person name="White J."/>
            <person name="Yandava C."/>
            <person name="Haas B."/>
            <person name="Nusbaum C."/>
            <person name="Birren B."/>
        </authorList>
    </citation>
    <scope>NUCLEOTIDE SEQUENCE</scope>
    <source>
        <strain evidence="6">ATCC 30864</strain>
    </source>
</reference>
<organism evidence="5 6">
    <name type="scientific">Capsaspora owczarzaki (strain ATCC 30864)</name>
    <dbReference type="NCBI Taxonomy" id="595528"/>
    <lineage>
        <taxon>Eukaryota</taxon>
        <taxon>Filasterea</taxon>
        <taxon>Capsaspora</taxon>
    </lineage>
</organism>
<dbReference type="Proteomes" id="UP000008743">
    <property type="component" value="Unassembled WGS sequence"/>
</dbReference>
<keyword evidence="6" id="KW-1185">Reference proteome</keyword>
<dbReference type="InterPro" id="IPR009091">
    <property type="entry name" value="RCC1/BLIP-II"/>
</dbReference>